<keyword evidence="1" id="KW-0175">Coiled coil</keyword>
<evidence type="ECO:0000313" key="5">
    <source>
        <dbReference type="Proteomes" id="UP001458880"/>
    </source>
</evidence>
<evidence type="ECO:0000313" key="4">
    <source>
        <dbReference type="EMBL" id="KAK9703221.1"/>
    </source>
</evidence>
<feature type="region of interest" description="Disordered" evidence="2">
    <location>
        <begin position="69"/>
        <end position="89"/>
    </location>
</feature>
<feature type="coiled-coil region" evidence="1">
    <location>
        <begin position="361"/>
        <end position="420"/>
    </location>
</feature>
<keyword evidence="3" id="KW-1133">Transmembrane helix</keyword>
<dbReference type="AlphaFoldDB" id="A0AAW1JHH7"/>
<keyword evidence="3" id="KW-0472">Membrane</keyword>
<organism evidence="4 5">
    <name type="scientific">Popillia japonica</name>
    <name type="common">Japanese beetle</name>
    <dbReference type="NCBI Taxonomy" id="7064"/>
    <lineage>
        <taxon>Eukaryota</taxon>
        <taxon>Metazoa</taxon>
        <taxon>Ecdysozoa</taxon>
        <taxon>Arthropoda</taxon>
        <taxon>Hexapoda</taxon>
        <taxon>Insecta</taxon>
        <taxon>Pterygota</taxon>
        <taxon>Neoptera</taxon>
        <taxon>Endopterygota</taxon>
        <taxon>Coleoptera</taxon>
        <taxon>Polyphaga</taxon>
        <taxon>Scarabaeiformia</taxon>
        <taxon>Scarabaeidae</taxon>
        <taxon>Rutelinae</taxon>
        <taxon>Popillia</taxon>
    </lineage>
</organism>
<dbReference type="Proteomes" id="UP001458880">
    <property type="component" value="Unassembled WGS sequence"/>
</dbReference>
<reference evidence="4 5" key="1">
    <citation type="journal article" date="2024" name="BMC Genomics">
        <title>De novo assembly and annotation of Popillia japonica's genome with initial clues to its potential as an invasive pest.</title>
        <authorList>
            <person name="Cucini C."/>
            <person name="Boschi S."/>
            <person name="Funari R."/>
            <person name="Cardaioli E."/>
            <person name="Iannotti N."/>
            <person name="Marturano G."/>
            <person name="Paoli F."/>
            <person name="Bruttini M."/>
            <person name="Carapelli A."/>
            <person name="Frati F."/>
            <person name="Nardi F."/>
        </authorList>
    </citation>
    <scope>NUCLEOTIDE SEQUENCE [LARGE SCALE GENOMIC DNA]</scope>
    <source>
        <strain evidence="4">DMR45628</strain>
    </source>
</reference>
<comment type="caution">
    <text evidence="4">The sequence shown here is derived from an EMBL/GenBank/DDBJ whole genome shotgun (WGS) entry which is preliminary data.</text>
</comment>
<name>A0AAW1JHH7_POPJA</name>
<protein>
    <submittedName>
        <fullName evidence="4">Uncharacterized protein</fullName>
    </submittedName>
</protein>
<keyword evidence="5" id="KW-1185">Reference proteome</keyword>
<sequence length="542" mass="62415">MELRSGRSRSNTPFLINSAEQDVVITGNHVEKVSKTRSTTIKTYENIISSESKHVKLRSKRGGKAIYKTSDYSSEDGEHDSGFSPSQHISDNVKNQLREDTFNSINGRDDVSALKVYKAAGEYWNKFPKTDYTYSKHSKDRVEIAPGVVAMPNMSRRSLHSYSSLHAGITLDKHTNTDSYIDEDSVDYTSSTTNGSGLKQRFIHSNNNQIEEEEEEEDFVIRRISYKRVTIIQRFFQVLISIFTTIFYPVYYIYNKQHAVFFWFVKKLHTIASSLMLLDTWLLQGSAPDRKMSAIMRLCLFPLLLFGGILLIVGLGQVASMFTNTAILPTEIPSFVPKLSPWLTEMISTSDKLSENEAMNMGNNANELDELRARIDMIQKEFIESEKNRQGGMLNFDSKINDIELKVDSLHTNLAQSEESRQADLARLLIDLDSKRSKDKEDIILEMGEQRRKTLIEIEHYVFKFLKQIFGSPDHVIKIYYVFKFLKQIFGSPDHVITQQDFTKWIQIFFVAQQDLESRLAIFTQNLRKEFVTILFLSPNKI</sequence>
<keyword evidence="3" id="KW-0812">Transmembrane</keyword>
<evidence type="ECO:0000256" key="1">
    <source>
        <dbReference type="SAM" id="Coils"/>
    </source>
</evidence>
<feature type="transmembrane region" description="Helical" evidence="3">
    <location>
        <begin position="294"/>
        <end position="315"/>
    </location>
</feature>
<evidence type="ECO:0000256" key="2">
    <source>
        <dbReference type="SAM" id="MobiDB-lite"/>
    </source>
</evidence>
<accession>A0AAW1JHH7</accession>
<feature type="transmembrane region" description="Helical" evidence="3">
    <location>
        <begin position="260"/>
        <end position="282"/>
    </location>
</feature>
<dbReference type="EMBL" id="JASPKY010000374">
    <property type="protein sequence ID" value="KAK9703221.1"/>
    <property type="molecule type" value="Genomic_DNA"/>
</dbReference>
<feature type="transmembrane region" description="Helical" evidence="3">
    <location>
        <begin position="235"/>
        <end position="254"/>
    </location>
</feature>
<gene>
    <name evidence="4" type="ORF">QE152_g29471</name>
</gene>
<proteinExistence type="predicted"/>
<evidence type="ECO:0000256" key="3">
    <source>
        <dbReference type="SAM" id="Phobius"/>
    </source>
</evidence>